<reference evidence="2" key="2">
    <citation type="submission" date="2020-10" db="EMBL/GenBank/DDBJ databases">
        <title>Mucilaginibacter sp. nov., isolated from soil.</title>
        <authorList>
            <person name="Jeon C.O."/>
        </authorList>
    </citation>
    <scope>NUCLEOTIDE SEQUENCE</scope>
    <source>
        <strain evidence="2">R11</strain>
    </source>
</reference>
<protein>
    <submittedName>
        <fullName evidence="2">Uncharacterized protein</fullName>
    </submittedName>
</protein>
<comment type="caution">
    <text evidence="2">The sequence shown here is derived from an EMBL/GenBank/DDBJ whole genome shotgun (WGS) entry which is preliminary data.</text>
</comment>
<dbReference type="Proteomes" id="UP000638732">
    <property type="component" value="Unassembled WGS sequence"/>
</dbReference>
<reference evidence="2" key="1">
    <citation type="submission" date="2020-01" db="EMBL/GenBank/DDBJ databases">
        <authorList>
            <person name="Seo Y.L."/>
        </authorList>
    </citation>
    <scope>NUCLEOTIDE SEQUENCE</scope>
    <source>
        <strain evidence="2">R11</strain>
    </source>
</reference>
<keyword evidence="1" id="KW-1133">Transmembrane helix</keyword>
<keyword evidence="1" id="KW-0812">Transmembrane</keyword>
<evidence type="ECO:0000256" key="1">
    <source>
        <dbReference type="SAM" id="Phobius"/>
    </source>
</evidence>
<name>A0A965ZJQ5_9SPHI</name>
<evidence type="ECO:0000313" key="2">
    <source>
        <dbReference type="EMBL" id="NCD71915.1"/>
    </source>
</evidence>
<accession>A0A965ZJQ5</accession>
<sequence>MLIITCLACGSIYAQPNTDSLAYQNQRQKINAMLAARSAKFDQYDASLSKHTGIFGMQTKKDIRRSNDILMDIVKTDNDILKQTKVLLTFKNNQLDSRVFQQQTIQTKVHETESNVLAYMNTINKLRDQNDKLQAGIKNAEKGQSTMEFWLIAVIFLFIITSILFVLSKKRAIKM</sequence>
<feature type="transmembrane region" description="Helical" evidence="1">
    <location>
        <begin position="149"/>
        <end position="167"/>
    </location>
</feature>
<keyword evidence="1" id="KW-0472">Membrane</keyword>
<gene>
    <name evidence="2" type="ORF">GSY63_21310</name>
</gene>
<organism evidence="2 3">
    <name type="scientific">Mucilaginibacter agri</name>
    <dbReference type="NCBI Taxonomy" id="2695265"/>
    <lineage>
        <taxon>Bacteria</taxon>
        <taxon>Pseudomonadati</taxon>
        <taxon>Bacteroidota</taxon>
        <taxon>Sphingobacteriia</taxon>
        <taxon>Sphingobacteriales</taxon>
        <taxon>Sphingobacteriaceae</taxon>
        <taxon>Mucilaginibacter</taxon>
    </lineage>
</organism>
<dbReference type="EMBL" id="WWEO01000045">
    <property type="protein sequence ID" value="NCD71915.1"/>
    <property type="molecule type" value="Genomic_DNA"/>
</dbReference>
<dbReference type="AlphaFoldDB" id="A0A965ZJQ5"/>
<proteinExistence type="predicted"/>
<keyword evidence="3" id="KW-1185">Reference proteome</keyword>
<evidence type="ECO:0000313" key="3">
    <source>
        <dbReference type="Proteomes" id="UP000638732"/>
    </source>
</evidence>